<keyword evidence="2" id="KW-1185">Reference proteome</keyword>
<dbReference type="InterPro" id="IPR029063">
    <property type="entry name" value="SAM-dependent_MTases_sf"/>
</dbReference>
<evidence type="ECO:0008006" key="3">
    <source>
        <dbReference type="Google" id="ProtNLM"/>
    </source>
</evidence>
<name>A0ABD3SVU1_9LAMI</name>
<evidence type="ECO:0000313" key="1">
    <source>
        <dbReference type="EMBL" id="KAL3828277.1"/>
    </source>
</evidence>
<protein>
    <recommendedName>
        <fullName evidence="3">Cyclopropane-fatty-acyl-phospholipid synthase</fullName>
    </recommendedName>
</protein>
<dbReference type="EMBL" id="JBJXBP010000005">
    <property type="protein sequence ID" value="KAL3828277.1"/>
    <property type="molecule type" value="Genomic_DNA"/>
</dbReference>
<dbReference type="CDD" id="cd02440">
    <property type="entry name" value="AdoMet_MTases"/>
    <property type="match status" value="1"/>
</dbReference>
<evidence type="ECO:0000313" key="2">
    <source>
        <dbReference type="Proteomes" id="UP001634393"/>
    </source>
</evidence>
<dbReference type="InterPro" id="IPR026669">
    <property type="entry name" value="Arsenite_MeTrfase-like"/>
</dbReference>
<dbReference type="PANTHER" id="PTHR43675:SF30">
    <property type="entry name" value="CYCLOPROPANE-FATTY-ACYL-PHOSPHOLIPID SYNTHASE"/>
    <property type="match status" value="1"/>
</dbReference>
<accession>A0ABD3SVU1</accession>
<dbReference type="SUPFAM" id="SSF53335">
    <property type="entry name" value="S-adenosyl-L-methionine-dependent methyltransferases"/>
    <property type="match status" value="1"/>
</dbReference>
<dbReference type="InterPro" id="IPR003333">
    <property type="entry name" value="CMAS"/>
</dbReference>
<dbReference type="AlphaFoldDB" id="A0ABD3SVU1"/>
<dbReference type="Gene3D" id="3.40.50.150">
    <property type="entry name" value="Vaccinia Virus protein VP39"/>
    <property type="match status" value="1"/>
</dbReference>
<dbReference type="Proteomes" id="UP001634393">
    <property type="component" value="Unassembled WGS sequence"/>
</dbReference>
<reference evidence="1 2" key="1">
    <citation type="submission" date="2024-12" db="EMBL/GenBank/DDBJ databases">
        <title>The unique morphological basis and parallel evolutionary history of personate flowers in Penstemon.</title>
        <authorList>
            <person name="Depatie T.H."/>
            <person name="Wessinger C.A."/>
        </authorList>
    </citation>
    <scope>NUCLEOTIDE SEQUENCE [LARGE SCALE GENOMIC DNA]</scope>
    <source>
        <strain evidence="1">WTNN_2</strain>
        <tissue evidence="1">Leaf</tissue>
    </source>
</reference>
<dbReference type="PANTHER" id="PTHR43675">
    <property type="entry name" value="ARSENITE METHYLTRANSFERASE"/>
    <property type="match status" value="1"/>
</dbReference>
<comment type="caution">
    <text evidence="1">The sequence shown here is derived from an EMBL/GenBank/DDBJ whole genome shotgun (WGS) entry which is preliminary data.</text>
</comment>
<dbReference type="Pfam" id="PF02353">
    <property type="entry name" value="CMAS"/>
    <property type="match status" value="1"/>
</dbReference>
<organism evidence="1 2">
    <name type="scientific">Penstemon smallii</name>
    <dbReference type="NCBI Taxonomy" id="265156"/>
    <lineage>
        <taxon>Eukaryota</taxon>
        <taxon>Viridiplantae</taxon>
        <taxon>Streptophyta</taxon>
        <taxon>Embryophyta</taxon>
        <taxon>Tracheophyta</taxon>
        <taxon>Spermatophyta</taxon>
        <taxon>Magnoliopsida</taxon>
        <taxon>eudicotyledons</taxon>
        <taxon>Gunneridae</taxon>
        <taxon>Pentapetalae</taxon>
        <taxon>asterids</taxon>
        <taxon>lamiids</taxon>
        <taxon>Lamiales</taxon>
        <taxon>Plantaginaceae</taxon>
        <taxon>Cheloneae</taxon>
        <taxon>Penstemon</taxon>
    </lineage>
</organism>
<dbReference type="PIRSF" id="PIRSF003085">
    <property type="entry name" value="CMAS"/>
    <property type="match status" value="1"/>
</dbReference>
<gene>
    <name evidence="1" type="ORF">ACJIZ3_017079</name>
</gene>
<sequence length="412" mass="47595">MDLSWLETGARSVVTRFLHQFITTGCLILLEDEGKTFTFEGTKRKSSLKVSLRIHSPMFYWKVAKESDLGLADAYINGDFSFVDKDEGLVTLFRIYIANMELNTYTSKLNKRRGWWTPLLFTSVIGSGKYYLKHLLRRPTLSQARRNISSHYDLSNEFFSLFMDETMNYSCAIFKFEGEDLKIAQLRKIHKLIDKARINKEHHVLEIGFGWGITAIEIVKKTGCKYTGITLSEKQLQYAELKVKEAGLQDHIKFILCDYRQLPNTYKYDRIISCEVLESVGHEFVEDFFRCCDSVLAENGLVVIQTSYITDDKYDEFRLSHGFIREYIFLGATMPSLNRVTSAMASASRLCEILALGFDAKFIRTFEYYFDYCASGYKMRTLGNYQIVFNRPGDVAIFGDPYESTMYLEADA</sequence>
<proteinExistence type="predicted"/>